<organism evidence="1 2">
    <name type="scientific">Bacillus wiedmannii</name>
    <dbReference type="NCBI Taxonomy" id="1890302"/>
    <lineage>
        <taxon>Bacteria</taxon>
        <taxon>Bacillati</taxon>
        <taxon>Bacillota</taxon>
        <taxon>Bacilli</taxon>
        <taxon>Bacillales</taxon>
        <taxon>Bacillaceae</taxon>
        <taxon>Bacillus</taxon>
        <taxon>Bacillus cereus group</taxon>
    </lineage>
</organism>
<sequence length="67" mass="8279">MRLIEIVHIKWYGLYSLNDFYNREEAFKKGIFAISRVYDKKETLIYIGKTKRSFIQKIRELNKDWIF</sequence>
<protein>
    <submittedName>
        <fullName evidence="1">Sodium:proton symporter</fullName>
    </submittedName>
</protein>
<reference evidence="1 2" key="1">
    <citation type="journal article" date="2019" name="Environ. Microbiol.">
        <title>An active ?-lactamase is a part of an orchestrated cell wall stress resistance network of Bacillus subtilis and related rhizosphere species.</title>
        <authorList>
            <person name="Bucher T."/>
            <person name="Keren-Paz A."/>
            <person name="Hausser J."/>
            <person name="Olender T."/>
            <person name="Cytryn E."/>
            <person name="Kolodkin-Gal I."/>
        </authorList>
    </citation>
    <scope>NUCLEOTIDE SEQUENCE [LARGE SCALE GENOMIC DNA]</scope>
    <source>
        <strain evidence="1 2">I5</strain>
    </source>
</reference>
<accession>A0A4U3B3R1</accession>
<evidence type="ECO:0000313" key="1">
    <source>
        <dbReference type="EMBL" id="TKI95787.1"/>
    </source>
</evidence>
<evidence type="ECO:0000313" key="2">
    <source>
        <dbReference type="Proteomes" id="UP000305222"/>
    </source>
</evidence>
<name>A0A4U3B3R1_9BACI</name>
<proteinExistence type="predicted"/>
<feature type="non-terminal residue" evidence="1">
    <location>
        <position position="67"/>
    </location>
</feature>
<gene>
    <name evidence="1" type="ORF">FC699_12425</name>
</gene>
<dbReference type="Proteomes" id="UP000305222">
    <property type="component" value="Unassembled WGS sequence"/>
</dbReference>
<dbReference type="EMBL" id="SZON01000455">
    <property type="protein sequence ID" value="TKI95787.1"/>
    <property type="molecule type" value="Genomic_DNA"/>
</dbReference>
<comment type="caution">
    <text evidence="1">The sequence shown here is derived from an EMBL/GenBank/DDBJ whole genome shotgun (WGS) entry which is preliminary data.</text>
</comment>
<dbReference type="AlphaFoldDB" id="A0A4U3B3R1"/>